<dbReference type="InterPro" id="IPR036388">
    <property type="entry name" value="WH-like_DNA-bd_sf"/>
</dbReference>
<dbReference type="PROSITE" id="PS50956">
    <property type="entry name" value="HTH_ASNC_2"/>
    <property type="match status" value="1"/>
</dbReference>
<evidence type="ECO:0000256" key="2">
    <source>
        <dbReference type="ARBA" id="ARBA00023125"/>
    </source>
</evidence>
<dbReference type="PROSITE" id="PS00519">
    <property type="entry name" value="HTH_ASNC_1"/>
    <property type="match status" value="1"/>
</dbReference>
<keyword evidence="2" id="KW-0238">DNA-binding</keyword>
<accession>A0ABD4TIB1</accession>
<dbReference type="InterPro" id="IPR000485">
    <property type="entry name" value="AsnC-type_HTH_dom"/>
</dbReference>
<reference evidence="5 6" key="1">
    <citation type="submission" date="2019-08" db="EMBL/GenBank/DDBJ databases">
        <authorList>
            <person name="Chen S.-C."/>
            <person name="Lai M.-C."/>
            <person name="You Y.-T."/>
        </authorList>
    </citation>
    <scope>NUCLEOTIDE SEQUENCE [LARGE SCALE GENOMIC DNA]</scope>
    <source>
        <strain evidence="5 6">P2F9704a</strain>
    </source>
</reference>
<proteinExistence type="predicted"/>
<keyword evidence="3" id="KW-0804">Transcription</keyword>
<dbReference type="InterPro" id="IPR011008">
    <property type="entry name" value="Dimeric_a/b-barrel"/>
</dbReference>
<dbReference type="Gene3D" id="3.30.70.920">
    <property type="match status" value="1"/>
</dbReference>
<dbReference type="Pfam" id="PF13404">
    <property type="entry name" value="HTH_AsnC-type"/>
    <property type="match status" value="1"/>
</dbReference>
<dbReference type="InterPro" id="IPR019885">
    <property type="entry name" value="Tscrpt_reg_HTH_AsnC-type_CS"/>
</dbReference>
<dbReference type="InterPro" id="IPR019888">
    <property type="entry name" value="Tscrpt_reg_AsnC-like"/>
</dbReference>
<evidence type="ECO:0000256" key="1">
    <source>
        <dbReference type="ARBA" id="ARBA00023015"/>
    </source>
</evidence>
<keyword evidence="1" id="KW-0805">Transcription regulation</keyword>
<dbReference type="SMART" id="SM00344">
    <property type="entry name" value="HTH_ASNC"/>
    <property type="match status" value="1"/>
</dbReference>
<dbReference type="PANTHER" id="PTHR30154:SF34">
    <property type="entry name" value="TRANSCRIPTIONAL REGULATOR AZLB"/>
    <property type="match status" value="1"/>
</dbReference>
<dbReference type="SUPFAM" id="SSF54909">
    <property type="entry name" value="Dimeric alpha+beta barrel"/>
    <property type="match status" value="1"/>
</dbReference>
<dbReference type="PANTHER" id="PTHR30154">
    <property type="entry name" value="LEUCINE-RESPONSIVE REGULATORY PROTEIN"/>
    <property type="match status" value="1"/>
</dbReference>
<organism evidence="5 6">
    <name type="scientific">Methanocalculus taiwanensis</name>
    <dbReference type="NCBI Taxonomy" id="106207"/>
    <lineage>
        <taxon>Archaea</taxon>
        <taxon>Methanobacteriati</taxon>
        <taxon>Methanobacteriota</taxon>
        <taxon>Stenosarchaea group</taxon>
        <taxon>Methanomicrobia</taxon>
        <taxon>Methanomicrobiales</taxon>
        <taxon>Methanocalculaceae</taxon>
        <taxon>Methanocalculus</taxon>
    </lineage>
</organism>
<dbReference type="EMBL" id="VOTZ01000001">
    <property type="protein sequence ID" value="MCQ1537539.1"/>
    <property type="molecule type" value="Genomic_DNA"/>
</dbReference>
<evidence type="ECO:0000256" key="3">
    <source>
        <dbReference type="ARBA" id="ARBA00023163"/>
    </source>
</evidence>
<gene>
    <name evidence="5" type="ORF">FTO68_00825</name>
</gene>
<comment type="caution">
    <text evidence="5">The sequence shown here is derived from an EMBL/GenBank/DDBJ whole genome shotgun (WGS) entry which is preliminary data.</text>
</comment>
<dbReference type="AlphaFoldDB" id="A0ABD4TIB1"/>
<dbReference type="InterPro" id="IPR019887">
    <property type="entry name" value="Tscrpt_reg_AsnC/Lrp_C"/>
</dbReference>
<dbReference type="GO" id="GO:0003677">
    <property type="term" value="F:DNA binding"/>
    <property type="evidence" value="ECO:0007669"/>
    <property type="project" value="UniProtKB-KW"/>
</dbReference>
<evidence type="ECO:0000313" key="5">
    <source>
        <dbReference type="EMBL" id="MCQ1537539.1"/>
    </source>
</evidence>
<protein>
    <submittedName>
        <fullName evidence="5">Lrp/AsnC family transcriptional regulator</fullName>
    </submittedName>
</protein>
<dbReference type="PRINTS" id="PR00033">
    <property type="entry name" value="HTHASNC"/>
</dbReference>
<name>A0ABD4TIB1_9EURY</name>
<sequence>MDAKDREILRVLESDSRIGHEDLGTMLNLSKAEIIKRISAMEKTGVIRKYTAVIDWKKAGDDGVTAVVEVKVSPESEFGYDRIADRVARFPEVKSLRLVTGSYDLQLIVCGRTMQEVSEFVSGQIASLESIRETVTHIVMKTYKEYGCELQRSEGVERLPYSF</sequence>
<dbReference type="Pfam" id="PF01037">
    <property type="entry name" value="AsnC_trans_reg"/>
    <property type="match status" value="1"/>
</dbReference>
<keyword evidence="6" id="KW-1185">Reference proteome</keyword>
<dbReference type="RefSeq" id="WP_255331447.1">
    <property type="nucleotide sequence ID" value="NZ_VOTZ01000001.1"/>
</dbReference>
<dbReference type="InterPro" id="IPR036390">
    <property type="entry name" value="WH_DNA-bd_sf"/>
</dbReference>
<dbReference type="Proteomes" id="UP001524383">
    <property type="component" value="Unassembled WGS sequence"/>
</dbReference>
<feature type="domain" description="HTH asnC-type" evidence="4">
    <location>
        <begin position="1"/>
        <end position="65"/>
    </location>
</feature>
<dbReference type="Gene3D" id="1.10.10.10">
    <property type="entry name" value="Winged helix-like DNA-binding domain superfamily/Winged helix DNA-binding domain"/>
    <property type="match status" value="1"/>
</dbReference>
<dbReference type="SUPFAM" id="SSF46785">
    <property type="entry name" value="Winged helix' DNA-binding domain"/>
    <property type="match status" value="1"/>
</dbReference>
<evidence type="ECO:0000259" key="4">
    <source>
        <dbReference type="PROSITE" id="PS50956"/>
    </source>
</evidence>
<evidence type="ECO:0000313" key="6">
    <source>
        <dbReference type="Proteomes" id="UP001524383"/>
    </source>
</evidence>